<feature type="domain" description="Anti-sigma K factor RskA C-terminal" evidence="9">
    <location>
        <begin position="96"/>
        <end position="231"/>
    </location>
</feature>
<comment type="subcellular location">
    <subcellularLocation>
        <location evidence="2">Cell membrane</location>
    </subcellularLocation>
    <subcellularLocation>
        <location evidence="1">Membrane</location>
        <topology evidence="1">Single-pass membrane protein</topology>
    </subcellularLocation>
</comment>
<dbReference type="InterPro" id="IPR018764">
    <property type="entry name" value="RskA_C"/>
</dbReference>
<dbReference type="RefSeq" id="WP_105220911.1">
    <property type="nucleotide sequence ID" value="NZ_CAWPEY010000099.1"/>
</dbReference>
<evidence type="ECO:0000256" key="1">
    <source>
        <dbReference type="ARBA" id="ARBA00004167"/>
    </source>
</evidence>
<sequence>MVWSMPSEQLQLLIAGYVLGDLSPEEIEEFEQLLANNPAIAQEVAQMQKALEMTYAPPEVAPPSHLRAAILDANQHQNKPLSIARPQRSFSWAQTMGVAAAVLIAALGISNYRLWQSLHALQTEVQQAEPLTFVLQAQDTNVSASATLTVDPSTLEAELNAQNLPKLPPGKVYALWTVLQQGAPITTDDKNAILTAVFGVGANGNALENIEVPQVYRNRDLVTAVAITVEDASAPQRHEGAPVLIVRV</sequence>
<dbReference type="InterPro" id="IPR041916">
    <property type="entry name" value="Anti_sigma_zinc_sf"/>
</dbReference>
<dbReference type="InterPro" id="IPR051474">
    <property type="entry name" value="Anti-sigma-K/W_factor"/>
</dbReference>
<dbReference type="OrthoDB" id="421181at2"/>
<evidence type="ECO:0000256" key="3">
    <source>
        <dbReference type="ARBA" id="ARBA00022475"/>
    </source>
</evidence>
<evidence type="ECO:0000256" key="2">
    <source>
        <dbReference type="ARBA" id="ARBA00004236"/>
    </source>
</evidence>
<evidence type="ECO:0000256" key="6">
    <source>
        <dbReference type="ARBA" id="ARBA00023136"/>
    </source>
</evidence>
<dbReference type="PANTHER" id="PTHR37461:SF1">
    <property type="entry name" value="ANTI-SIGMA-K FACTOR RSKA"/>
    <property type="match status" value="1"/>
</dbReference>
<dbReference type="Gene3D" id="1.10.10.1320">
    <property type="entry name" value="Anti-sigma factor, zinc-finger domain"/>
    <property type="match status" value="1"/>
</dbReference>
<evidence type="ECO:0000256" key="4">
    <source>
        <dbReference type="ARBA" id="ARBA00022692"/>
    </source>
</evidence>
<keyword evidence="5" id="KW-1133">Transmembrane helix</keyword>
<evidence type="ECO:0000259" key="9">
    <source>
        <dbReference type="Pfam" id="PF10099"/>
    </source>
</evidence>
<dbReference type="GO" id="GO:0016989">
    <property type="term" value="F:sigma factor antagonist activity"/>
    <property type="evidence" value="ECO:0007669"/>
    <property type="project" value="TreeGrafter"/>
</dbReference>
<proteinExistence type="predicted"/>
<accession>A0A6N8FTF4</accession>
<keyword evidence="4" id="KW-0812">Transmembrane</keyword>
<organism evidence="10 11">
    <name type="scientific">Gloeocapsopsis dulcis AAB1 = 1H9</name>
    <dbReference type="NCBI Taxonomy" id="1433147"/>
    <lineage>
        <taxon>Bacteria</taxon>
        <taxon>Bacillati</taxon>
        <taxon>Cyanobacteriota</taxon>
        <taxon>Cyanophyceae</taxon>
        <taxon>Oscillatoriophycideae</taxon>
        <taxon>Chroococcales</taxon>
        <taxon>Chroococcaceae</taxon>
        <taxon>Gloeocapsopsis</taxon>
        <taxon>Gloeocapsopsis dulcis</taxon>
    </lineage>
</organism>
<dbReference type="EMBL" id="NAPY01000008">
    <property type="protein sequence ID" value="MUL36139.1"/>
    <property type="molecule type" value="Genomic_DNA"/>
</dbReference>
<gene>
    <name evidence="10" type="ORF">BWI75_07205</name>
</gene>
<reference evidence="10 11" key="1">
    <citation type="journal article" date="2019" name="Front. Microbiol.">
        <title>Genomic Features for Desiccation Tolerance and Sugar Biosynthesis in the Extremophile Gloeocapsopsis sp. UTEX B3054.</title>
        <authorList>
            <person name="Urrejola C."/>
            <person name="Alcorta J."/>
            <person name="Salas L."/>
            <person name="Vasquez M."/>
            <person name="Polz M.F."/>
            <person name="Vicuna R."/>
            <person name="Diez B."/>
        </authorList>
    </citation>
    <scope>NUCLEOTIDE SEQUENCE [LARGE SCALE GENOMIC DNA]</scope>
    <source>
        <strain evidence="10 11">1H9</strain>
    </source>
</reference>
<name>A0A6N8FTF4_9CHRO</name>
<keyword evidence="3" id="KW-1003">Cell membrane</keyword>
<dbReference type="AlphaFoldDB" id="A0A6N8FTF4"/>
<evidence type="ECO:0000256" key="5">
    <source>
        <dbReference type="ARBA" id="ARBA00022989"/>
    </source>
</evidence>
<evidence type="ECO:0000313" key="11">
    <source>
        <dbReference type="Proteomes" id="UP000441797"/>
    </source>
</evidence>
<evidence type="ECO:0000256" key="8">
    <source>
        <dbReference type="ARBA" id="ARBA00030803"/>
    </source>
</evidence>
<dbReference type="PANTHER" id="PTHR37461">
    <property type="entry name" value="ANTI-SIGMA-K FACTOR RSKA"/>
    <property type="match status" value="1"/>
</dbReference>
<dbReference type="Proteomes" id="UP000441797">
    <property type="component" value="Unassembled WGS sequence"/>
</dbReference>
<dbReference type="GO" id="GO:0006417">
    <property type="term" value="P:regulation of translation"/>
    <property type="evidence" value="ECO:0007669"/>
    <property type="project" value="TreeGrafter"/>
</dbReference>
<comment type="caution">
    <text evidence="10">The sequence shown here is derived from an EMBL/GenBank/DDBJ whole genome shotgun (WGS) entry which is preliminary data.</text>
</comment>
<keyword evidence="6" id="KW-0472">Membrane</keyword>
<evidence type="ECO:0000313" key="10">
    <source>
        <dbReference type="EMBL" id="MUL36139.1"/>
    </source>
</evidence>
<keyword evidence="11" id="KW-1185">Reference proteome</keyword>
<dbReference type="Pfam" id="PF10099">
    <property type="entry name" value="RskA_C"/>
    <property type="match status" value="1"/>
</dbReference>
<protein>
    <recommendedName>
        <fullName evidence="8">Regulator of SigK</fullName>
    </recommendedName>
    <alternativeName>
        <fullName evidence="7">Sigma-K anti-sigma factor RskA</fullName>
    </alternativeName>
</protein>
<evidence type="ECO:0000256" key="7">
    <source>
        <dbReference type="ARBA" id="ARBA00029829"/>
    </source>
</evidence>
<dbReference type="GO" id="GO:0005886">
    <property type="term" value="C:plasma membrane"/>
    <property type="evidence" value="ECO:0007669"/>
    <property type="project" value="UniProtKB-SubCell"/>
</dbReference>